<dbReference type="GO" id="GO:0000245">
    <property type="term" value="P:spliceosomal complex assembly"/>
    <property type="evidence" value="ECO:0007669"/>
    <property type="project" value="TreeGrafter"/>
</dbReference>
<keyword evidence="8" id="KW-0547">Nucleotide-binding</keyword>
<reference evidence="14 15" key="1">
    <citation type="journal article" date="2012" name="MBio">
        <title>De novo assembly of the Pneumocystis jirovecii genome from a single bronchoalveolar lavage fluid specimen from a patient.</title>
        <authorList>
            <person name="Cisse O.H."/>
            <person name="Pagni M."/>
            <person name="Hauser P.M."/>
        </authorList>
    </citation>
    <scope>NUCLEOTIDE SEQUENCE [LARGE SCALE GENOMIC DNA]</scope>
    <source>
        <strain evidence="14 15">SE8</strain>
    </source>
</reference>
<name>L0P7V1_PNEJI</name>
<keyword evidence="10" id="KW-0508">mRNA splicing</keyword>
<evidence type="ECO:0000313" key="15">
    <source>
        <dbReference type="Proteomes" id="UP000010422"/>
    </source>
</evidence>
<dbReference type="InterPro" id="IPR059164">
    <property type="entry name" value="HAT_PRP39_C"/>
</dbReference>
<evidence type="ECO:0000256" key="8">
    <source>
        <dbReference type="ARBA" id="ARBA00022741"/>
    </source>
</evidence>
<dbReference type="CDD" id="cd18140">
    <property type="entry name" value="HLD_clamp_RFC"/>
    <property type="match status" value="1"/>
</dbReference>
<dbReference type="InterPro" id="IPR003959">
    <property type="entry name" value="ATPase_AAA_core"/>
</dbReference>
<dbReference type="EMBL" id="CAKM01000023">
    <property type="protein sequence ID" value="CCJ28174.1"/>
    <property type="molecule type" value="Genomic_DNA"/>
</dbReference>
<dbReference type="Pfam" id="PF23241">
    <property type="entry name" value="HAT_PRP39_C"/>
    <property type="match status" value="1"/>
</dbReference>
<keyword evidence="7" id="KW-0677">Repeat</keyword>
<keyword evidence="4" id="KW-0507">mRNA processing</keyword>
<keyword evidence="5" id="KW-0235">DNA replication</keyword>
<evidence type="ECO:0000313" key="14">
    <source>
        <dbReference type="EMBL" id="CCJ28174.1"/>
    </source>
</evidence>
<dbReference type="InterPro" id="IPR045075">
    <property type="entry name" value="Syf1-like"/>
</dbReference>
<dbReference type="FunFam" id="1.25.40.10:FF:000269">
    <property type="entry name" value="Crooked neck pre-mRNA-splicing factor 1"/>
    <property type="match status" value="1"/>
</dbReference>
<dbReference type="GO" id="GO:0070914">
    <property type="term" value="P:UV-damage excision repair"/>
    <property type="evidence" value="ECO:0007669"/>
    <property type="project" value="UniProtKB-ARBA"/>
</dbReference>
<dbReference type="FunFam" id="3.40.50.300:FF:000237">
    <property type="entry name" value="replication factor C subunit 4"/>
    <property type="match status" value="1"/>
</dbReference>
<dbReference type="SUPFAM" id="SSF48452">
    <property type="entry name" value="TPR-like"/>
    <property type="match status" value="2"/>
</dbReference>
<dbReference type="InterPro" id="IPR047854">
    <property type="entry name" value="RFC_lid"/>
</dbReference>
<dbReference type="InParanoid" id="L0P7V1"/>
<evidence type="ECO:0000256" key="6">
    <source>
        <dbReference type="ARBA" id="ARBA00022728"/>
    </source>
</evidence>
<dbReference type="InterPro" id="IPR003107">
    <property type="entry name" value="HAT"/>
</dbReference>
<dbReference type="PANTHER" id="PTHR11246:SF3">
    <property type="entry name" value="CROOKED NECK-LIKE PROTEIN 1"/>
    <property type="match status" value="1"/>
</dbReference>
<dbReference type="Gene3D" id="3.40.50.300">
    <property type="entry name" value="P-loop containing nucleotide triphosphate hydrolases"/>
    <property type="match status" value="1"/>
</dbReference>
<dbReference type="Pfam" id="PF23233">
    <property type="entry name" value="HAT_Syf1_CNRKL1_N"/>
    <property type="match status" value="2"/>
</dbReference>
<dbReference type="InterPro" id="IPR013748">
    <property type="entry name" value="Rep_factorC_C"/>
</dbReference>
<dbReference type="InterPro" id="IPR008921">
    <property type="entry name" value="DNA_pol3_clamp-load_cplx_C"/>
</dbReference>
<keyword evidence="6" id="KW-0747">Spliceosome</keyword>
<dbReference type="Pfam" id="PF08542">
    <property type="entry name" value="Rep_fac_C"/>
    <property type="match status" value="1"/>
</dbReference>
<dbReference type="GO" id="GO:0071014">
    <property type="term" value="C:post-mRNA release spliceosomal complex"/>
    <property type="evidence" value="ECO:0007669"/>
    <property type="project" value="TreeGrafter"/>
</dbReference>
<evidence type="ECO:0000256" key="12">
    <source>
        <dbReference type="ARBA" id="ARBA00037040"/>
    </source>
</evidence>
<dbReference type="Gene3D" id="1.25.40.10">
    <property type="entry name" value="Tetratricopeptide repeat domain"/>
    <property type="match status" value="3"/>
</dbReference>
<dbReference type="CDD" id="cd00009">
    <property type="entry name" value="AAA"/>
    <property type="match status" value="1"/>
</dbReference>
<dbReference type="Gene3D" id="1.20.272.10">
    <property type="match status" value="1"/>
</dbReference>
<proteinExistence type="inferred from homology"/>
<evidence type="ECO:0000256" key="5">
    <source>
        <dbReference type="ARBA" id="ARBA00022705"/>
    </source>
</evidence>
<evidence type="ECO:0000256" key="1">
    <source>
        <dbReference type="ARBA" id="ARBA00004123"/>
    </source>
</evidence>
<dbReference type="FunCoup" id="L0P7V1">
    <property type="interactions" value="629"/>
</dbReference>
<dbReference type="VEuPathDB" id="FungiDB:PNEJI1_002710"/>
<evidence type="ECO:0000256" key="10">
    <source>
        <dbReference type="ARBA" id="ARBA00023187"/>
    </source>
</evidence>
<comment type="function">
    <text evidence="12">Involved in pre-mRNA splicing and cell cycle progression. Required for the spliceosome assembly and initiation of the DNA replication.</text>
</comment>
<evidence type="ECO:0000256" key="9">
    <source>
        <dbReference type="ARBA" id="ARBA00022840"/>
    </source>
</evidence>
<dbReference type="Gene3D" id="1.10.8.60">
    <property type="match status" value="1"/>
</dbReference>
<dbReference type="FunFam" id="1.25.40.10:FF:000306">
    <property type="entry name" value="Cell cycle control protein cwf4"/>
    <property type="match status" value="1"/>
</dbReference>
<comment type="caution">
    <text evidence="14">The sequence shown here is derived from an EMBL/GenBank/DDBJ whole genome shotgun (WGS) entry which is preliminary data.</text>
</comment>
<evidence type="ECO:0000259" key="13">
    <source>
        <dbReference type="SMART" id="SM00382"/>
    </source>
</evidence>
<dbReference type="Proteomes" id="UP000010422">
    <property type="component" value="Unassembled WGS sequence"/>
</dbReference>
<dbReference type="FunFam" id="1.25.40.10:FF:000048">
    <property type="entry name" value="Cell cycle control protein"/>
    <property type="match status" value="1"/>
</dbReference>
<dbReference type="STRING" id="1209962.L0P7V1"/>
<comment type="similarity">
    <text evidence="3">Belongs to the crooked-neck family.</text>
</comment>
<dbReference type="GO" id="GO:0071007">
    <property type="term" value="C:U2-type catalytic step 2 spliceosome"/>
    <property type="evidence" value="ECO:0007669"/>
    <property type="project" value="TreeGrafter"/>
</dbReference>
<dbReference type="InterPro" id="IPR011990">
    <property type="entry name" value="TPR-like_helical_dom_sf"/>
</dbReference>
<dbReference type="GO" id="GO:1902983">
    <property type="term" value="P:DNA strand elongation involved in mitotic DNA replication"/>
    <property type="evidence" value="ECO:0007669"/>
    <property type="project" value="UniProtKB-ARBA"/>
</dbReference>
<dbReference type="Pfam" id="PF21960">
    <property type="entry name" value="RCF1-5-like_lid"/>
    <property type="match status" value="1"/>
</dbReference>
<comment type="similarity">
    <text evidence="2">Belongs to the activator 1 small subunits family.</text>
</comment>
<gene>
    <name evidence="14" type="ORF">PNEJI1_002710</name>
</gene>
<keyword evidence="11" id="KW-0539">Nucleus</keyword>
<organism evidence="15">
    <name type="scientific">Pneumocystis jirovecii</name>
    <name type="common">Human pneumocystis pneumonia agent</name>
    <dbReference type="NCBI Taxonomy" id="42068"/>
    <lineage>
        <taxon>Eukaryota</taxon>
        <taxon>Fungi</taxon>
        <taxon>Dikarya</taxon>
        <taxon>Ascomycota</taxon>
        <taxon>Taphrinomycotina</taxon>
        <taxon>Pneumocystomycetes</taxon>
        <taxon>Pneumocystaceae</taxon>
        <taxon>Pneumocystis</taxon>
    </lineage>
</organism>
<dbReference type="SMART" id="SM00386">
    <property type="entry name" value="HAT"/>
    <property type="match status" value="15"/>
</dbReference>
<protein>
    <recommendedName>
        <fullName evidence="13">AAA+ ATPase domain-containing protein</fullName>
    </recommendedName>
</protein>
<keyword evidence="9" id="KW-0067">ATP-binding</keyword>
<dbReference type="SUPFAM" id="SSF52540">
    <property type="entry name" value="P-loop containing nucleoside triphosphate hydrolases"/>
    <property type="match status" value="1"/>
</dbReference>
<evidence type="ECO:0000256" key="7">
    <source>
        <dbReference type="ARBA" id="ARBA00022737"/>
    </source>
</evidence>
<sequence length="967" mass="114923">MSTSKKKQINLNNKDNEKMIPWVEKYRPQTLDQVAFQDHAISVLKKSLQSMNLPHLLFYGSPGTGKTSTILALANELFGMELMKSRVLELNASDERGISIIREKVKNFARIAVSNSSEHSCPPYKIIILDEADSMTQDAQSALRRTMETYSKITRFCLICNYITRIIGPLASRCSKFQFKPLSFQHSMEKLKYIASCENVKYDKGVIEMLIEQSNGDLRKAITFLQSAARLVDSEPNKSSLENTRSISVELISEISGTVPDHIIQHLLSICFSSKSTPSQYHLIDQYVSEIVAEGYSANQVISQLHDSIVSNELISAEQLLREAFERQEPALQAPKQRLTDLEELHEFQGRKRKEFEDAIRRNRLAVGQWVRYAKWELEQKEFARARSIFERALDVDATNVPLWLHYIESEIKYRNINHARNLFDRVVTLLPRVDKFWFKYVYMEETLGNISGTRQIFERWMSWEPDEAAWYAYIRLEERYKEISRARAIFERFLALYPEPKNWIKWAHFEQEYGTPDKVREVFTNAIDTLGEEFMDEKIFIAYGKFETKLKEYERARVIYRYALDRLPRSKSEALYDAYSSFEKQFGDKEGIEETIMAKRRVLYEEQIKENPKNYDAWFDYINLEESSNDPEKIRNIYERAIVHIPPSNEKKHWRRYIYIWIFYALYEELETKDYERCRQVYKECLKLIPHKSFTFAKIWVLYAKFEIRRLNLSAARKYLGMAIGMCPKSKLFKEYIELELQLREFDRCRTLYEKFIEYDPYNCYAWIKYAELEHMLEDYARVRAIFELAIEEQHNLDMPELLWKAYIDFEFEEGEYDRTRMLYERLLERTQHVKVWISFAHFEFSVPDDLGNNPEDSKERARNVFQRAYKSLKEQDLKEERVILLEAWKQFEISNGDEKSLKAVEDQMPQVAKSRRKLDDGSYEEYYDYIFPTEDKKNFKLLAMAQKWAAENKKKQNTTEKPTEN</sequence>
<dbReference type="SUPFAM" id="SSF48019">
    <property type="entry name" value="post-AAA+ oligomerization domain-like"/>
    <property type="match status" value="1"/>
</dbReference>
<dbReference type="GO" id="GO:0000974">
    <property type="term" value="C:Prp19 complex"/>
    <property type="evidence" value="ECO:0007669"/>
    <property type="project" value="TreeGrafter"/>
</dbReference>
<evidence type="ECO:0000256" key="2">
    <source>
        <dbReference type="ARBA" id="ARBA00005378"/>
    </source>
</evidence>
<dbReference type="PANTHER" id="PTHR11246">
    <property type="entry name" value="PRE-MRNA SPLICING FACTOR"/>
    <property type="match status" value="1"/>
</dbReference>
<evidence type="ECO:0000256" key="3">
    <source>
        <dbReference type="ARBA" id="ARBA00008644"/>
    </source>
</evidence>
<accession>L0P7V1</accession>
<evidence type="ECO:0000256" key="11">
    <source>
        <dbReference type="ARBA" id="ARBA00023242"/>
    </source>
</evidence>
<comment type="subcellular location">
    <subcellularLocation>
        <location evidence="1">Nucleus</location>
    </subcellularLocation>
</comment>
<dbReference type="GO" id="GO:0016887">
    <property type="term" value="F:ATP hydrolysis activity"/>
    <property type="evidence" value="ECO:0007669"/>
    <property type="project" value="InterPro"/>
</dbReference>
<dbReference type="InterPro" id="IPR027417">
    <property type="entry name" value="P-loop_NTPase"/>
</dbReference>
<dbReference type="GO" id="GO:0071011">
    <property type="term" value="C:precatalytic spliceosome"/>
    <property type="evidence" value="ECO:0007669"/>
    <property type="project" value="TreeGrafter"/>
</dbReference>
<dbReference type="GO" id="GO:0005524">
    <property type="term" value="F:ATP binding"/>
    <property type="evidence" value="ECO:0007669"/>
    <property type="project" value="UniProtKB-KW"/>
</dbReference>
<dbReference type="InterPro" id="IPR055433">
    <property type="entry name" value="HAT_Syf1-like_N"/>
</dbReference>
<dbReference type="AlphaFoldDB" id="L0P7V1"/>
<feature type="domain" description="AAA+ ATPase" evidence="13">
    <location>
        <begin position="52"/>
        <end position="183"/>
    </location>
</feature>
<dbReference type="SMART" id="SM00382">
    <property type="entry name" value="AAA"/>
    <property type="match status" value="1"/>
</dbReference>
<dbReference type="InterPro" id="IPR003593">
    <property type="entry name" value="AAA+_ATPase"/>
</dbReference>
<dbReference type="GO" id="GO:0003677">
    <property type="term" value="F:DNA binding"/>
    <property type="evidence" value="ECO:0007669"/>
    <property type="project" value="InterPro"/>
</dbReference>
<dbReference type="Pfam" id="PF00004">
    <property type="entry name" value="AAA"/>
    <property type="match status" value="1"/>
</dbReference>
<evidence type="ECO:0000256" key="4">
    <source>
        <dbReference type="ARBA" id="ARBA00022664"/>
    </source>
</evidence>